<reference evidence="1 2" key="1">
    <citation type="submission" date="2016-11" db="EMBL/GenBank/DDBJ databases">
        <title>Whole genomes of Flavobacteriaceae.</title>
        <authorList>
            <person name="Stine C."/>
            <person name="Li C."/>
            <person name="Tadesse D."/>
        </authorList>
    </citation>
    <scope>NUCLEOTIDE SEQUENCE [LARGE SCALE GENOMIC DNA]</scope>
    <source>
        <strain evidence="1 2">DSM 21068</strain>
    </source>
</reference>
<sequence>MKTRISNLSPDSERKWGRMNAAQMLNHCIQVLKVPMKKNKLPKVFIVLKWVGILAKYEMKIFNNGIPHNMPTFKKLIITFDCNFETSKAQLLKTLDDYAEFRAQNKLPSQHQLFGKMTEEMWGFLEYKHLNHHLKQFNV</sequence>
<dbReference type="Proteomes" id="UP000238314">
    <property type="component" value="Unassembled WGS sequence"/>
</dbReference>
<evidence type="ECO:0000313" key="1">
    <source>
        <dbReference type="EMBL" id="PQA97720.1"/>
    </source>
</evidence>
<dbReference type="OrthoDB" id="2599194at2"/>
<dbReference type="Pfam" id="PF07606">
    <property type="entry name" value="DUF1569"/>
    <property type="match status" value="1"/>
</dbReference>
<proteinExistence type="predicted"/>
<name>A0A2S7KJ74_9FLAO</name>
<evidence type="ECO:0000313" key="2">
    <source>
        <dbReference type="Proteomes" id="UP000238314"/>
    </source>
</evidence>
<organism evidence="1 2">
    <name type="scientific">Chryseobacterium piscicola</name>
    <dbReference type="NCBI Taxonomy" id="551459"/>
    <lineage>
        <taxon>Bacteria</taxon>
        <taxon>Pseudomonadati</taxon>
        <taxon>Bacteroidota</taxon>
        <taxon>Flavobacteriia</taxon>
        <taxon>Flavobacteriales</taxon>
        <taxon>Weeksellaceae</taxon>
        <taxon>Chryseobacterium group</taxon>
        <taxon>Chryseobacterium</taxon>
    </lineage>
</organism>
<comment type="caution">
    <text evidence="1">The sequence shown here is derived from an EMBL/GenBank/DDBJ whole genome shotgun (WGS) entry which is preliminary data.</text>
</comment>
<protein>
    <recommendedName>
        <fullName evidence="3">DUF1569 domain-containing protein</fullName>
    </recommendedName>
</protein>
<dbReference type="AlphaFoldDB" id="A0A2S7KJ74"/>
<accession>A0A2S7KJ74</accession>
<keyword evidence="2" id="KW-1185">Reference proteome</keyword>
<dbReference type="InterPro" id="IPR011463">
    <property type="entry name" value="DUF1569"/>
</dbReference>
<gene>
    <name evidence="1" type="ORF">B0A70_02910</name>
</gene>
<evidence type="ECO:0008006" key="3">
    <source>
        <dbReference type="Google" id="ProtNLM"/>
    </source>
</evidence>
<dbReference type="EMBL" id="MUGO01000002">
    <property type="protein sequence ID" value="PQA97720.1"/>
    <property type="molecule type" value="Genomic_DNA"/>
</dbReference>